<dbReference type="Proteomes" id="UP000642993">
    <property type="component" value="Unassembled WGS sequence"/>
</dbReference>
<dbReference type="RefSeq" id="WP_192038906.1">
    <property type="nucleotide sequence ID" value="NZ_JACYWE010000004.1"/>
</dbReference>
<protein>
    <recommendedName>
        <fullName evidence="4">Alpha/beta hydrolase</fullName>
    </recommendedName>
</protein>
<dbReference type="EMBL" id="JACYWE010000004">
    <property type="protein sequence ID" value="MBD8506426.1"/>
    <property type="molecule type" value="Genomic_DNA"/>
</dbReference>
<keyword evidence="3" id="KW-1185">Reference proteome</keyword>
<dbReference type="Gene3D" id="3.40.50.1820">
    <property type="entry name" value="alpha/beta hydrolase"/>
    <property type="match status" value="1"/>
</dbReference>
<evidence type="ECO:0000313" key="2">
    <source>
        <dbReference type="EMBL" id="MBD8506426.1"/>
    </source>
</evidence>
<accession>A0A927JBW6</accession>
<reference evidence="2" key="1">
    <citation type="submission" date="2020-09" db="EMBL/GenBank/DDBJ databases">
        <title>Hoyosella lacisalsi sp. nov., a halotolerant actinobacterium isolated from soil of Lake Gudzhirganskoe.</title>
        <authorList>
            <person name="Yang Q."/>
            <person name="Guo P.Y."/>
            <person name="Liu S.W."/>
            <person name="Li F.N."/>
            <person name="Sun C.H."/>
        </authorList>
    </citation>
    <scope>NUCLEOTIDE SEQUENCE</scope>
    <source>
        <strain evidence="2">G463</strain>
    </source>
</reference>
<evidence type="ECO:0000256" key="1">
    <source>
        <dbReference type="SAM" id="MobiDB-lite"/>
    </source>
</evidence>
<name>A0A927JBW6_9ACTN</name>
<dbReference type="InterPro" id="IPR017395">
    <property type="entry name" value="Chlorophyllase-like"/>
</dbReference>
<evidence type="ECO:0008006" key="4">
    <source>
        <dbReference type="Google" id="ProtNLM"/>
    </source>
</evidence>
<evidence type="ECO:0000313" key="3">
    <source>
        <dbReference type="Proteomes" id="UP000642993"/>
    </source>
</evidence>
<gene>
    <name evidence="2" type="ORF">HT102_08015</name>
</gene>
<dbReference type="AlphaFoldDB" id="A0A927JBW6"/>
<dbReference type="InterPro" id="IPR029058">
    <property type="entry name" value="AB_hydrolase_fold"/>
</dbReference>
<proteinExistence type="predicted"/>
<dbReference type="Pfam" id="PF07224">
    <property type="entry name" value="Chlorophyllase"/>
    <property type="match status" value="1"/>
</dbReference>
<dbReference type="PANTHER" id="PTHR33428">
    <property type="entry name" value="CHLOROPHYLLASE-2, CHLOROPLASTIC"/>
    <property type="match status" value="1"/>
</dbReference>
<sequence>MAPNPKKLVAQLSRRGPHRVLRGDLAIAGMPGLVLAPEEGFNLPAIAFGHHWLTSPERYLTTLKHLASWGFVVVAPSTERGVVPSALNFAADLDTALAIATDVRLGPGRLSVKPSKLAFVGHGFGAGAAMLAAQRRKDRPVAAVSALFPTPVSPSAEKAARQLTMPALVLAAELKSLTSNARALAENLAGDTILRTIEHSSTAGLIEGHRISTWFGLGKSEKKTQSISRALLTGFLLHQVDGDKTYAAFADPAAEFKRTLVVDPYQRALPEDEFDELLSLPPAELAGAPSRTELASPAEQPRRAGILG</sequence>
<comment type="caution">
    <text evidence="2">The sequence shown here is derived from an EMBL/GenBank/DDBJ whole genome shotgun (WGS) entry which is preliminary data.</text>
</comment>
<dbReference type="PANTHER" id="PTHR33428:SF14">
    <property type="entry name" value="CARBOXYLESTERASE TYPE B DOMAIN-CONTAINING PROTEIN"/>
    <property type="match status" value="1"/>
</dbReference>
<organism evidence="2 3">
    <name type="scientific">Lolliginicoccus lacisalsi</name>
    <dbReference type="NCBI Taxonomy" id="2742202"/>
    <lineage>
        <taxon>Bacteria</taxon>
        <taxon>Bacillati</taxon>
        <taxon>Actinomycetota</taxon>
        <taxon>Actinomycetes</taxon>
        <taxon>Mycobacteriales</taxon>
        <taxon>Hoyosellaceae</taxon>
        <taxon>Lolliginicoccus</taxon>
    </lineage>
</organism>
<dbReference type="SUPFAM" id="SSF53474">
    <property type="entry name" value="alpha/beta-Hydrolases"/>
    <property type="match status" value="1"/>
</dbReference>
<feature type="region of interest" description="Disordered" evidence="1">
    <location>
        <begin position="286"/>
        <end position="308"/>
    </location>
</feature>